<evidence type="ECO:0000256" key="2">
    <source>
        <dbReference type="ARBA" id="ARBA00022692"/>
    </source>
</evidence>
<keyword evidence="4 10" id="KW-0067">ATP-binding</keyword>
<dbReference type="GO" id="GO:0005886">
    <property type="term" value="C:plasma membrane"/>
    <property type="evidence" value="ECO:0007669"/>
    <property type="project" value="UniProtKB-SubCell"/>
</dbReference>
<dbReference type="PANTHER" id="PTHR24221:SF614">
    <property type="entry name" value="GLUTATHIONE_L-CYSTEINE TRANSPORT SYSTEM ATP-BINDING_PERMEASE PROTEIN CYDC"/>
    <property type="match status" value="1"/>
</dbReference>
<dbReference type="NCBIfam" id="TIGR02857">
    <property type="entry name" value="CydD"/>
    <property type="match status" value="1"/>
</dbReference>
<dbReference type="SUPFAM" id="SSF52540">
    <property type="entry name" value="P-loop containing nucleoside triphosphate hydrolases"/>
    <property type="match status" value="1"/>
</dbReference>
<keyword evidence="2 7" id="KW-0812">Transmembrane</keyword>
<name>A0A0C9PLQ8_LACPA</name>
<feature type="transmembrane region" description="Helical" evidence="7">
    <location>
        <begin position="135"/>
        <end position="151"/>
    </location>
</feature>
<dbReference type="InterPro" id="IPR027417">
    <property type="entry name" value="P-loop_NTPase"/>
</dbReference>
<dbReference type="PROSITE" id="PS00211">
    <property type="entry name" value="ABC_TRANSPORTER_1"/>
    <property type="match status" value="1"/>
</dbReference>
<dbReference type="CDD" id="cd18584">
    <property type="entry name" value="ABC_6TM_AarD_CydD"/>
    <property type="match status" value="1"/>
</dbReference>
<keyword evidence="5 7" id="KW-1133">Transmembrane helix</keyword>
<dbReference type="GO" id="GO:0042883">
    <property type="term" value="P:cysteine transport"/>
    <property type="evidence" value="ECO:0007669"/>
    <property type="project" value="InterPro"/>
</dbReference>
<evidence type="ECO:0000259" key="9">
    <source>
        <dbReference type="PROSITE" id="PS50929"/>
    </source>
</evidence>
<dbReference type="Proteomes" id="UP000032552">
    <property type="component" value="Unassembled WGS sequence"/>
</dbReference>
<evidence type="ECO:0000256" key="7">
    <source>
        <dbReference type="SAM" id="Phobius"/>
    </source>
</evidence>
<dbReference type="InterPro" id="IPR017871">
    <property type="entry name" value="ABC_transporter-like_CS"/>
</dbReference>
<evidence type="ECO:0000313" key="10">
    <source>
        <dbReference type="EMBL" id="GAN35926.1"/>
    </source>
</evidence>
<dbReference type="InterPro" id="IPR039421">
    <property type="entry name" value="Type_1_exporter"/>
</dbReference>
<evidence type="ECO:0000256" key="5">
    <source>
        <dbReference type="ARBA" id="ARBA00022989"/>
    </source>
</evidence>
<dbReference type="SUPFAM" id="SSF90123">
    <property type="entry name" value="ABC transporter transmembrane region"/>
    <property type="match status" value="1"/>
</dbReference>
<accession>A0A0C9PLQ8</accession>
<dbReference type="GO" id="GO:0034040">
    <property type="term" value="F:ATPase-coupled lipid transmembrane transporter activity"/>
    <property type="evidence" value="ECO:0007669"/>
    <property type="project" value="TreeGrafter"/>
</dbReference>
<feature type="domain" description="ABC transporter" evidence="8">
    <location>
        <begin position="334"/>
        <end position="569"/>
    </location>
</feature>
<dbReference type="InterPro" id="IPR014216">
    <property type="entry name" value="ABC_transptr_CydD"/>
</dbReference>
<dbReference type="EMBL" id="BAYM01000035">
    <property type="protein sequence ID" value="GAN35926.1"/>
    <property type="molecule type" value="Genomic_DNA"/>
</dbReference>
<proteinExistence type="predicted"/>
<dbReference type="SMART" id="SM00382">
    <property type="entry name" value="AAA"/>
    <property type="match status" value="1"/>
</dbReference>
<organism evidence="10 11">
    <name type="scientific">Lacticaseibacillus paracasei NRIC 0644</name>
    <dbReference type="NCBI Taxonomy" id="1435038"/>
    <lineage>
        <taxon>Bacteria</taxon>
        <taxon>Bacillati</taxon>
        <taxon>Bacillota</taxon>
        <taxon>Bacilli</taxon>
        <taxon>Lactobacillales</taxon>
        <taxon>Lactobacillaceae</taxon>
        <taxon>Lacticaseibacillus</taxon>
    </lineage>
</organism>
<dbReference type="InterPro" id="IPR036640">
    <property type="entry name" value="ABC1_TM_sf"/>
</dbReference>
<feature type="transmembrane region" description="Helical" evidence="7">
    <location>
        <begin position="54"/>
        <end position="73"/>
    </location>
</feature>
<keyword evidence="3" id="KW-0547">Nucleotide-binding</keyword>
<keyword evidence="6 7" id="KW-0472">Membrane</keyword>
<dbReference type="InterPro" id="IPR003439">
    <property type="entry name" value="ABC_transporter-like_ATP-bd"/>
</dbReference>
<dbReference type="GO" id="GO:0005524">
    <property type="term" value="F:ATP binding"/>
    <property type="evidence" value="ECO:0007669"/>
    <property type="project" value="UniProtKB-KW"/>
</dbReference>
<feature type="transmembrane region" description="Helical" evidence="7">
    <location>
        <begin position="157"/>
        <end position="178"/>
    </location>
</feature>
<dbReference type="PROSITE" id="PS50893">
    <property type="entry name" value="ABC_TRANSPORTER_2"/>
    <property type="match status" value="1"/>
</dbReference>
<feature type="transmembrane region" description="Helical" evidence="7">
    <location>
        <begin position="236"/>
        <end position="261"/>
    </location>
</feature>
<dbReference type="GO" id="GO:0016887">
    <property type="term" value="F:ATP hydrolysis activity"/>
    <property type="evidence" value="ECO:0007669"/>
    <property type="project" value="InterPro"/>
</dbReference>
<dbReference type="PROSITE" id="PS50929">
    <property type="entry name" value="ABC_TM1F"/>
    <property type="match status" value="1"/>
</dbReference>
<dbReference type="GO" id="GO:0140359">
    <property type="term" value="F:ABC-type transporter activity"/>
    <property type="evidence" value="ECO:0007669"/>
    <property type="project" value="InterPro"/>
</dbReference>
<evidence type="ECO:0000256" key="3">
    <source>
        <dbReference type="ARBA" id="ARBA00022741"/>
    </source>
</evidence>
<dbReference type="InterPro" id="IPR003593">
    <property type="entry name" value="AAA+_ATPase"/>
</dbReference>
<dbReference type="Gene3D" id="1.20.1560.10">
    <property type="entry name" value="ABC transporter type 1, transmembrane domain"/>
    <property type="match status" value="1"/>
</dbReference>
<feature type="domain" description="ABC transmembrane type-1" evidence="9">
    <location>
        <begin position="22"/>
        <end position="299"/>
    </location>
</feature>
<evidence type="ECO:0000256" key="6">
    <source>
        <dbReference type="ARBA" id="ARBA00023136"/>
    </source>
</evidence>
<dbReference type="AlphaFoldDB" id="A0A0C9PLQ8"/>
<dbReference type="Pfam" id="PF00664">
    <property type="entry name" value="ABC_membrane"/>
    <property type="match status" value="1"/>
</dbReference>
<evidence type="ECO:0000256" key="4">
    <source>
        <dbReference type="ARBA" id="ARBA00022840"/>
    </source>
</evidence>
<dbReference type="PANTHER" id="PTHR24221">
    <property type="entry name" value="ATP-BINDING CASSETTE SUB-FAMILY B"/>
    <property type="match status" value="1"/>
</dbReference>
<dbReference type="Gene3D" id="3.40.50.300">
    <property type="entry name" value="P-loop containing nucleotide triphosphate hydrolases"/>
    <property type="match status" value="1"/>
</dbReference>
<dbReference type="Pfam" id="PF00005">
    <property type="entry name" value="ABC_tran"/>
    <property type="match status" value="1"/>
</dbReference>
<comment type="subcellular location">
    <subcellularLocation>
        <location evidence="1">Cell membrane</location>
        <topology evidence="1">Multi-pass membrane protein</topology>
    </subcellularLocation>
</comment>
<dbReference type="InterPro" id="IPR011527">
    <property type="entry name" value="ABC1_TM_dom"/>
</dbReference>
<evidence type="ECO:0000256" key="1">
    <source>
        <dbReference type="ARBA" id="ARBA00004651"/>
    </source>
</evidence>
<comment type="caution">
    <text evidence="10">The sequence shown here is derived from an EMBL/GenBank/DDBJ whole genome shotgun (WGS) entry which is preliminary data.</text>
</comment>
<protein>
    <submittedName>
        <fullName evidence="10">Cytochrome D ABC superfamily ATP binding cassette transporter, ATP-binding and permease protein</fullName>
    </submittedName>
</protein>
<reference evidence="11" key="1">
    <citation type="submission" date="2014-05" db="EMBL/GenBank/DDBJ databases">
        <title>Whole genome sequencing of Lactobacillus casei NRIC0644.</title>
        <authorList>
            <person name="Atarashi H."/>
            <person name="Yoshida Y."/>
            <person name="Fujimura S."/>
            <person name="Tanaka N."/>
            <person name="Shiwa Y."/>
            <person name="Yoshikawa H."/>
            <person name="Okada S."/>
            <person name="Nakagawa J."/>
        </authorList>
    </citation>
    <scope>NUCLEOTIDE SEQUENCE [LARGE SCALE GENOMIC DNA]</scope>
    <source>
        <strain evidence="11">NRIC0644</strain>
    </source>
</reference>
<gene>
    <name evidence="10" type="ORF">LC0644_0515</name>
</gene>
<evidence type="ECO:0000313" key="11">
    <source>
        <dbReference type="Proteomes" id="UP000032552"/>
    </source>
</evidence>
<dbReference type="RefSeq" id="WP_045625202.1">
    <property type="nucleotide sequence ID" value="NZ_BAYM01000035.1"/>
</dbReference>
<evidence type="ECO:0000259" key="8">
    <source>
        <dbReference type="PROSITE" id="PS50893"/>
    </source>
</evidence>
<sequence length="580" mass="64581">MIDKTLMRLSGMKRIMTMLAGFALVQAFVILLQGKFLAEGIVHSWNRQSLAGLWLPLGLFATAFVIRQLIVWVRNRIGARFAMTSSAWLQAQLLKHLYALGPAAVAKEGTGNLVTMALDGIPEAENYIELILNKILNMSIIPWVLVAYIWYENWLTGFTLLIMFPIIILFMVILGLAAQDKSESQYAGFQKMSNHFIDSLRGLKTLQLMGISRQYANNVYDVSEDYRKQTMGVLRIAMLSTFALDFFTTLSIAVVAVFLGIKLMDGAIPLYPAMVALILAPEYFMPIRDFGTDYHATLNGKNAMKAIWQVIDQPLPTDTNVLPAFSRWQAQDTVTINHLDFTYPNERAGIQDANLQFTGMEKVAIIGASGSGKSTLLNLIGGFLQPQKAAMTVRGTKVPHMTQAAWQDHLSYIPQDPYLFADTIAANIRFYRPDASDEDVKQAAEAAGLSHWIETLADGYATRIGEGGRGISGGQAQRIALARTLIDTNRSIWLFDEPTAHLDIETEAELKETLVPLFKNRLVIFATHRLHWLNQMDRVIVVDGGKIIAEGTPSELAAHSKPYQALVHEMRGEFNALVEK</sequence>